<evidence type="ECO:0000313" key="4">
    <source>
        <dbReference type="Proteomes" id="UP000242715"/>
    </source>
</evidence>
<dbReference type="Pfam" id="PF04937">
    <property type="entry name" value="DUF659"/>
    <property type="match status" value="1"/>
</dbReference>
<proteinExistence type="predicted"/>
<dbReference type="InterPro" id="IPR012337">
    <property type="entry name" value="RNaseH-like_sf"/>
</dbReference>
<feature type="domain" description="DUF659" evidence="2">
    <location>
        <begin position="151"/>
        <end position="302"/>
    </location>
</feature>
<dbReference type="OrthoDB" id="2442898at2759"/>
<dbReference type="EMBL" id="DF973611">
    <property type="protein sequence ID" value="GAU35955.1"/>
    <property type="molecule type" value="Genomic_DNA"/>
</dbReference>
<dbReference type="SUPFAM" id="SSF53098">
    <property type="entry name" value="Ribonuclease H-like"/>
    <property type="match status" value="1"/>
</dbReference>
<dbReference type="PANTHER" id="PTHR32166:SF88">
    <property type="entry name" value="HAT TRANSPOSON SUPERFAMILY"/>
    <property type="match status" value="1"/>
</dbReference>
<name>A0A2Z6NJ49_TRISU</name>
<dbReference type="InterPro" id="IPR007021">
    <property type="entry name" value="DUF659"/>
</dbReference>
<feature type="region of interest" description="Disordered" evidence="1">
    <location>
        <begin position="76"/>
        <end position="95"/>
    </location>
</feature>
<accession>A0A2Z6NJ49</accession>
<evidence type="ECO:0000259" key="2">
    <source>
        <dbReference type="Pfam" id="PF04937"/>
    </source>
</evidence>
<evidence type="ECO:0000256" key="1">
    <source>
        <dbReference type="SAM" id="MobiDB-lite"/>
    </source>
</evidence>
<evidence type="ECO:0000313" key="3">
    <source>
        <dbReference type="EMBL" id="GAU35955.1"/>
    </source>
</evidence>
<dbReference type="PANTHER" id="PTHR32166">
    <property type="entry name" value="OSJNBA0013A04.12 PROTEIN"/>
    <property type="match status" value="1"/>
</dbReference>
<feature type="region of interest" description="Disordered" evidence="1">
    <location>
        <begin position="1"/>
        <end position="20"/>
    </location>
</feature>
<reference evidence="4" key="1">
    <citation type="journal article" date="2017" name="Front. Plant Sci.">
        <title>Climate Clever Clovers: New Paradigm to Reduce the Environmental Footprint of Ruminants by Breeding Low Methanogenic Forages Utilizing Haplotype Variation.</title>
        <authorList>
            <person name="Kaur P."/>
            <person name="Appels R."/>
            <person name="Bayer P.E."/>
            <person name="Keeble-Gagnere G."/>
            <person name="Wang J."/>
            <person name="Hirakawa H."/>
            <person name="Shirasawa K."/>
            <person name="Vercoe P."/>
            <person name="Stefanova K."/>
            <person name="Durmic Z."/>
            <person name="Nichols P."/>
            <person name="Revell C."/>
            <person name="Isobe S.N."/>
            <person name="Edwards D."/>
            <person name="Erskine W."/>
        </authorList>
    </citation>
    <scope>NUCLEOTIDE SEQUENCE [LARGE SCALE GENOMIC DNA]</scope>
    <source>
        <strain evidence="4">cv. Daliak</strain>
    </source>
</reference>
<organism evidence="3 4">
    <name type="scientific">Trifolium subterraneum</name>
    <name type="common">Subterranean clover</name>
    <dbReference type="NCBI Taxonomy" id="3900"/>
    <lineage>
        <taxon>Eukaryota</taxon>
        <taxon>Viridiplantae</taxon>
        <taxon>Streptophyta</taxon>
        <taxon>Embryophyta</taxon>
        <taxon>Tracheophyta</taxon>
        <taxon>Spermatophyta</taxon>
        <taxon>Magnoliopsida</taxon>
        <taxon>eudicotyledons</taxon>
        <taxon>Gunneridae</taxon>
        <taxon>Pentapetalae</taxon>
        <taxon>rosids</taxon>
        <taxon>fabids</taxon>
        <taxon>Fabales</taxon>
        <taxon>Fabaceae</taxon>
        <taxon>Papilionoideae</taxon>
        <taxon>50 kb inversion clade</taxon>
        <taxon>NPAAA clade</taxon>
        <taxon>Hologalegina</taxon>
        <taxon>IRL clade</taxon>
        <taxon>Trifolieae</taxon>
        <taxon>Trifolium</taxon>
    </lineage>
</organism>
<sequence length="397" mass="45184">MASYSETPSSQPPSQEASSAQILVERNVRRKTDMTWSHCKLVKQHLARIPGDTEICKDVPPEVHFLVKQNYDEKSKKRKNSEVAQSDSATAEGAQPTLKSVIQSKEVVARCDIAIAEWFIDVFIPFNAANSRYFQPAADALCCMGAGYNVPNMHALRGNLLNKWVVDVKKQIEEYRSYWKDTGCTLMEDGWTNRCRRTLMNFLVYCPKGIVFIKSVDTSQHSKTADMLFELFKEVVLYVGPENVVQFVTDNAANYVAAGKLLENEFPKLYWSPYAAHCINLMLQDMGKLEEVREAVSHASKITKFIYNHCFALYLMRQHTGGREIFRSAPTRFATNFIALQSILNQKDALRTMVTSKEWTKASKKPQNPPRIHGFLAAQEPQKNARQEWLLAARSLQ</sequence>
<gene>
    <name evidence="3" type="ORF">TSUD_147400</name>
</gene>
<dbReference type="Proteomes" id="UP000242715">
    <property type="component" value="Unassembled WGS sequence"/>
</dbReference>
<dbReference type="AlphaFoldDB" id="A0A2Z6NJ49"/>
<keyword evidence="4" id="KW-1185">Reference proteome</keyword>
<protein>
    <recommendedName>
        <fullName evidence="2">DUF659 domain-containing protein</fullName>
    </recommendedName>
</protein>